<dbReference type="PRINTS" id="PR00344">
    <property type="entry name" value="BCTRLSENSOR"/>
</dbReference>
<dbReference type="PROSITE" id="PS50110">
    <property type="entry name" value="RESPONSE_REGULATORY"/>
    <property type="match status" value="1"/>
</dbReference>
<reference evidence="10 11" key="1">
    <citation type="submission" date="2015-02" db="EMBL/GenBank/DDBJ databases">
        <title>Single cell genomics of a rare environmental alphaproteobacterium provides unique insights into Rickettsiaceae evolution.</title>
        <authorList>
            <person name="Martijn J."/>
            <person name="Schulz F."/>
            <person name="Zaremba-Niedzwiedzka K."/>
            <person name="Viklund J."/>
            <person name="Stepanauskas R."/>
            <person name="Andersson S.G.E."/>
            <person name="Horn M."/>
            <person name="Guy L."/>
            <person name="Ettema T.J.G."/>
        </authorList>
    </citation>
    <scope>NUCLEOTIDE SEQUENCE [LARGE SCALE GENOMIC DNA]</scope>
    <source>
        <strain evidence="10 11">SCGC AAA041-L04</strain>
    </source>
</reference>
<dbReference type="InterPro" id="IPR011006">
    <property type="entry name" value="CheY-like_superfamily"/>
</dbReference>
<evidence type="ECO:0000256" key="4">
    <source>
        <dbReference type="PROSITE-ProRule" id="PRU00169"/>
    </source>
</evidence>
<evidence type="ECO:0000313" key="11">
    <source>
        <dbReference type="Proteomes" id="UP000033358"/>
    </source>
</evidence>
<comment type="caution">
    <text evidence="10">The sequence shown here is derived from an EMBL/GenBank/DDBJ whole genome shotgun (WGS) entry which is preliminary data.</text>
</comment>
<dbReference type="EMBL" id="JYHA01000029">
    <property type="protein sequence ID" value="KKB96695.1"/>
    <property type="molecule type" value="Genomic_DNA"/>
</dbReference>
<evidence type="ECO:0000259" key="8">
    <source>
        <dbReference type="PROSITE" id="PS50110"/>
    </source>
</evidence>
<evidence type="ECO:0000256" key="2">
    <source>
        <dbReference type="ARBA" id="ARBA00012438"/>
    </source>
</evidence>
<feature type="domain" description="Histidine kinase" evidence="7">
    <location>
        <begin position="454"/>
        <end position="685"/>
    </location>
</feature>
<dbReference type="SUPFAM" id="SSF55785">
    <property type="entry name" value="PYP-like sensor domain (PAS domain)"/>
    <property type="match status" value="1"/>
</dbReference>
<dbReference type="Pfam" id="PF00072">
    <property type="entry name" value="Response_reg"/>
    <property type="match status" value="1"/>
</dbReference>
<feature type="transmembrane region" description="Helical" evidence="6">
    <location>
        <begin position="56"/>
        <end position="78"/>
    </location>
</feature>
<feature type="transmembrane region" description="Helical" evidence="6">
    <location>
        <begin position="29"/>
        <end position="50"/>
    </location>
</feature>
<dbReference type="PANTHER" id="PTHR43065">
    <property type="entry name" value="SENSOR HISTIDINE KINASE"/>
    <property type="match status" value="1"/>
</dbReference>
<keyword evidence="11" id="KW-1185">Reference proteome</keyword>
<dbReference type="SUPFAM" id="SSF52172">
    <property type="entry name" value="CheY-like"/>
    <property type="match status" value="1"/>
</dbReference>
<dbReference type="SUPFAM" id="SSF55874">
    <property type="entry name" value="ATPase domain of HSP90 chaperone/DNA topoisomerase II/histidine kinase"/>
    <property type="match status" value="1"/>
</dbReference>
<dbReference type="SUPFAM" id="SSF47384">
    <property type="entry name" value="Homodimeric domain of signal transducing histidine kinase"/>
    <property type="match status" value="1"/>
</dbReference>
<feature type="region of interest" description="Disordered" evidence="5">
    <location>
        <begin position="690"/>
        <end position="709"/>
    </location>
</feature>
<dbReference type="Gene3D" id="3.30.565.10">
    <property type="entry name" value="Histidine kinase-like ATPase, C-terminal domain"/>
    <property type="match status" value="1"/>
</dbReference>
<dbReference type="InterPro" id="IPR003594">
    <property type="entry name" value="HATPase_dom"/>
</dbReference>
<evidence type="ECO:0000313" key="10">
    <source>
        <dbReference type="EMBL" id="KKB96695.1"/>
    </source>
</evidence>
<dbReference type="InterPro" id="IPR036097">
    <property type="entry name" value="HisK_dim/P_sf"/>
</dbReference>
<dbReference type="Gene3D" id="3.30.450.20">
    <property type="entry name" value="PAS domain"/>
    <property type="match status" value="1"/>
</dbReference>
<evidence type="ECO:0000259" key="7">
    <source>
        <dbReference type="PROSITE" id="PS50109"/>
    </source>
</evidence>
<dbReference type="SMART" id="SM00448">
    <property type="entry name" value="REC"/>
    <property type="match status" value="1"/>
</dbReference>
<keyword evidence="6" id="KW-0472">Membrane</keyword>
<proteinExistence type="predicted"/>
<dbReference type="Gene3D" id="1.10.287.130">
    <property type="match status" value="1"/>
</dbReference>
<dbReference type="SMART" id="SM00387">
    <property type="entry name" value="HATPase_c"/>
    <property type="match status" value="1"/>
</dbReference>
<gene>
    <name evidence="10" type="ORF">SZ25_00189</name>
</gene>
<name>A0A0F5MPK4_9RICK</name>
<keyword evidence="6" id="KW-0812">Transmembrane</keyword>
<evidence type="ECO:0000259" key="9">
    <source>
        <dbReference type="PROSITE" id="PS50112"/>
    </source>
</evidence>
<dbReference type="PATRIC" id="fig|1607817.3.peg.190"/>
<dbReference type="InterPro" id="IPR005467">
    <property type="entry name" value="His_kinase_dom"/>
</dbReference>
<evidence type="ECO:0000256" key="1">
    <source>
        <dbReference type="ARBA" id="ARBA00000085"/>
    </source>
</evidence>
<organism evidence="10 11">
    <name type="scientific">Candidatus Arcanibacter lacustris</name>
    <dbReference type="NCBI Taxonomy" id="1607817"/>
    <lineage>
        <taxon>Bacteria</taxon>
        <taxon>Pseudomonadati</taxon>
        <taxon>Pseudomonadota</taxon>
        <taxon>Alphaproteobacteria</taxon>
        <taxon>Rickettsiales</taxon>
        <taxon>Candidatus Arcanibacter</taxon>
    </lineage>
</organism>
<dbReference type="AlphaFoldDB" id="A0A0F5MPK4"/>
<dbReference type="FunFam" id="1.10.287.130:FF:000037">
    <property type="entry name" value="Hybrid sensor histidine kinase/response regulator"/>
    <property type="match status" value="1"/>
</dbReference>
<comment type="catalytic activity">
    <reaction evidence="1">
        <text>ATP + protein L-histidine = ADP + protein N-phospho-L-histidine.</text>
        <dbReference type="EC" id="2.7.13.3"/>
    </reaction>
</comment>
<accession>A0A0F5MPK4</accession>
<evidence type="ECO:0000256" key="5">
    <source>
        <dbReference type="SAM" id="MobiDB-lite"/>
    </source>
</evidence>
<evidence type="ECO:0000256" key="3">
    <source>
        <dbReference type="ARBA" id="ARBA00022553"/>
    </source>
</evidence>
<dbReference type="SMART" id="SM00388">
    <property type="entry name" value="HisKA"/>
    <property type="match status" value="1"/>
</dbReference>
<dbReference type="Proteomes" id="UP000033358">
    <property type="component" value="Unassembled WGS sequence"/>
</dbReference>
<dbReference type="InterPro" id="IPR003661">
    <property type="entry name" value="HisK_dim/P_dom"/>
</dbReference>
<dbReference type="EC" id="2.7.13.3" evidence="2"/>
<dbReference type="CDD" id="cd00082">
    <property type="entry name" value="HisKA"/>
    <property type="match status" value="1"/>
</dbReference>
<dbReference type="InterPro" id="IPR004358">
    <property type="entry name" value="Sig_transdc_His_kin-like_C"/>
</dbReference>
<evidence type="ECO:0000256" key="6">
    <source>
        <dbReference type="SAM" id="Phobius"/>
    </source>
</evidence>
<dbReference type="PROSITE" id="PS50109">
    <property type="entry name" value="HIS_KIN"/>
    <property type="match status" value="1"/>
</dbReference>
<sequence>MFKRYIDHGKSGILDHKKYFSKREYGGDIIKLLSFIAISMTIILTTTYFLVNTTGFITISLLSLLGFSGIGFWMSMLIKSSNDLIMSTELQNLVFASAARTSSWFCIIVKDDGSTIYVDKSFTEFFIAHDPHSKKPTELDYLLDSDLIDKEIANSILHITDTKIIDVNHPHIINAQIIIEPMTIFFSKIDKNIDEKFLIIKGINKDNDLSKKQILLNNKQVAHYNFDQNNKLKYCDENFATALGYNNAKEIIGLNINQLVTLKDPEHQSIQLFHHKDKTSFAARQINISCNDNINENIVLLSSPEDLAQENEAYISYLINNSPIAQVILDIDGVVEKTNIAFQKMLPMDYSSIKWSFLDIVHEDNKEEITKIINESLANNAYAEEGNYKTCEIKLKNNHNKEITAILYIHKLATLKQTPPKFIFHLIDASEQKNLEMNFVHSQKMQAVGQLAGGIAHDFNNLLTAMMGFCDLLLMRHPPGDQSFADIMQIKQTTTRAASLVRQLLAFSRKQVLQPRVIDITNVFDESSNLIRRLIGGNIELNMNHGRDLWLVKVDQNQLEQVIINLAVNARDAMDKGGILTIQTSNVSITSANSIDPKLISPIEDEKIEPGKYVLIEIADTGCGIPKHLLTKIFEPFFTTKELGAGTGLGLSTVYGIVKQTGGYIYITTEENKGTKFSIFLKNYESTSQDKEDDLSAERRSDENESASSNDLTGVGNILMVEDEAPVRIFAVHALINKGYKVFEAENGDDALQIMEEHGHEIDVIISDVIMPGTNGPDMIEEVRLKHPNIKVIFISGYAEDAFANKYGTDNNFNFLAKPFNLKQLASKVKEVMKQ</sequence>
<feature type="modified residue" description="4-aspartylphosphate" evidence="4">
    <location>
        <position position="768"/>
    </location>
</feature>
<dbReference type="InterPro" id="IPR001789">
    <property type="entry name" value="Sig_transdc_resp-reg_receiver"/>
</dbReference>
<dbReference type="InterPro" id="IPR036890">
    <property type="entry name" value="HATPase_C_sf"/>
</dbReference>
<protein>
    <recommendedName>
        <fullName evidence="2">histidine kinase</fullName>
        <ecNumber evidence="2">2.7.13.3</ecNumber>
    </recommendedName>
</protein>
<feature type="domain" description="PAS" evidence="9">
    <location>
        <begin position="311"/>
        <end position="380"/>
    </location>
</feature>
<dbReference type="InterPro" id="IPR000014">
    <property type="entry name" value="PAS"/>
</dbReference>
<dbReference type="PROSITE" id="PS50112">
    <property type="entry name" value="PAS"/>
    <property type="match status" value="1"/>
</dbReference>
<dbReference type="Pfam" id="PF02518">
    <property type="entry name" value="HATPase_c"/>
    <property type="match status" value="1"/>
</dbReference>
<dbReference type="PANTHER" id="PTHR43065:SF42">
    <property type="entry name" value="TWO-COMPONENT SENSOR PPRA"/>
    <property type="match status" value="1"/>
</dbReference>
<dbReference type="InterPro" id="IPR035965">
    <property type="entry name" value="PAS-like_dom_sf"/>
</dbReference>
<feature type="compositionally biased region" description="Basic and acidic residues" evidence="5">
    <location>
        <begin position="690"/>
        <end position="703"/>
    </location>
</feature>
<dbReference type="GO" id="GO:0000155">
    <property type="term" value="F:phosphorelay sensor kinase activity"/>
    <property type="evidence" value="ECO:0007669"/>
    <property type="project" value="InterPro"/>
</dbReference>
<dbReference type="Pfam" id="PF00512">
    <property type="entry name" value="HisKA"/>
    <property type="match status" value="1"/>
</dbReference>
<dbReference type="Gene3D" id="3.40.50.2300">
    <property type="match status" value="1"/>
</dbReference>
<keyword evidence="3 4" id="KW-0597">Phosphoprotein</keyword>
<keyword evidence="6" id="KW-1133">Transmembrane helix</keyword>
<feature type="domain" description="Response regulatory" evidence="8">
    <location>
        <begin position="717"/>
        <end position="833"/>
    </location>
</feature>